<dbReference type="HOGENOM" id="CLU_077537_3_0_7"/>
<dbReference type="PANTHER" id="PTHR43198:SF2">
    <property type="entry name" value="SI:CH1073-67J19.1-RELATED"/>
    <property type="match status" value="1"/>
</dbReference>
<gene>
    <name evidence="2" type="ordered locus">DP2367</name>
</gene>
<evidence type="ECO:0000313" key="3">
    <source>
        <dbReference type="Proteomes" id="UP000000602"/>
    </source>
</evidence>
<dbReference type="Proteomes" id="UP000000602">
    <property type="component" value="Chromosome"/>
</dbReference>
<dbReference type="KEGG" id="dps:DP2367"/>
<dbReference type="eggNOG" id="COG0819">
    <property type="taxonomic scope" value="Bacteria"/>
</dbReference>
<dbReference type="Pfam" id="PF03070">
    <property type="entry name" value="TENA_THI-4"/>
    <property type="match status" value="1"/>
</dbReference>
<evidence type="ECO:0000259" key="1">
    <source>
        <dbReference type="Pfam" id="PF03070"/>
    </source>
</evidence>
<dbReference type="RefSeq" id="WP_011189608.1">
    <property type="nucleotide sequence ID" value="NC_006138.1"/>
</dbReference>
<dbReference type="SUPFAM" id="SSF48613">
    <property type="entry name" value="Heme oxygenase-like"/>
    <property type="match status" value="1"/>
</dbReference>
<dbReference type="Gene3D" id="1.20.910.10">
    <property type="entry name" value="Heme oxygenase-like"/>
    <property type="match status" value="1"/>
</dbReference>
<name>Q6AKM9_DESPS</name>
<evidence type="ECO:0000313" key="2">
    <source>
        <dbReference type="EMBL" id="CAG37096.1"/>
    </source>
</evidence>
<sequence length="218" mass="24375">MSDTTFYGRCLKACGSSWELAAAHPFVEGLARGRLSAEQMQTYLIQDGLYLQNYVRVCRLLANRAAIASDRLLFEYSARLSAEAELGLQAELFQALGLEWRNAPPEPATVAYIYRESEAMLHSSELVALAAATPCTVLYAEVGRRLAERPEAAAANHPFRLWLDLYADASVQEMARQWIQCLNRWAATAKRSAEEQALEAFAVSMQCEVDFWEQAWGA</sequence>
<dbReference type="EMBL" id="CR522870">
    <property type="protein sequence ID" value="CAG37096.1"/>
    <property type="molecule type" value="Genomic_DNA"/>
</dbReference>
<dbReference type="PANTHER" id="PTHR43198">
    <property type="entry name" value="BIFUNCTIONAL TH2 PROTEIN"/>
    <property type="match status" value="1"/>
</dbReference>
<dbReference type="InterPro" id="IPR016084">
    <property type="entry name" value="Haem_Oase-like_multi-hlx"/>
</dbReference>
<dbReference type="OrthoDB" id="34166at2"/>
<proteinExistence type="predicted"/>
<protein>
    <submittedName>
        <fullName evidence="2">Related to transcriptional regulator of extracellular enzyme genes</fullName>
    </submittedName>
</protein>
<reference evidence="3" key="1">
    <citation type="journal article" date="2004" name="Environ. Microbiol.">
        <title>The genome of Desulfotalea psychrophila, a sulfate-reducing bacterium from permanently cold Arctic sediments.</title>
        <authorList>
            <person name="Rabus R."/>
            <person name="Ruepp A."/>
            <person name="Frickey T."/>
            <person name="Rattei T."/>
            <person name="Fartmann B."/>
            <person name="Stark M."/>
            <person name="Bauer M."/>
            <person name="Zibat A."/>
            <person name="Lombardot T."/>
            <person name="Becker I."/>
            <person name="Amann J."/>
            <person name="Gellner K."/>
            <person name="Teeling H."/>
            <person name="Leuschner W.D."/>
            <person name="Gloeckner F.-O."/>
            <person name="Lupas A.N."/>
            <person name="Amann R."/>
            <person name="Klenk H.-P."/>
        </authorList>
    </citation>
    <scope>NUCLEOTIDE SEQUENCE [LARGE SCALE GENOMIC DNA]</scope>
    <source>
        <strain evidence="3">DSM 12343 / LSv54</strain>
    </source>
</reference>
<dbReference type="STRING" id="177439.DP2367"/>
<dbReference type="AlphaFoldDB" id="Q6AKM9"/>
<dbReference type="InterPro" id="IPR050967">
    <property type="entry name" value="Thiamine_Salvage_TenA"/>
</dbReference>
<dbReference type="GO" id="GO:0005829">
    <property type="term" value="C:cytosol"/>
    <property type="evidence" value="ECO:0007669"/>
    <property type="project" value="TreeGrafter"/>
</dbReference>
<dbReference type="InterPro" id="IPR004305">
    <property type="entry name" value="Thiaminase-2/PQQC"/>
</dbReference>
<accession>Q6AKM9</accession>
<keyword evidence="3" id="KW-1185">Reference proteome</keyword>
<organism evidence="2 3">
    <name type="scientific">Desulfotalea psychrophila (strain LSv54 / DSM 12343)</name>
    <dbReference type="NCBI Taxonomy" id="177439"/>
    <lineage>
        <taxon>Bacteria</taxon>
        <taxon>Pseudomonadati</taxon>
        <taxon>Thermodesulfobacteriota</taxon>
        <taxon>Desulfobulbia</taxon>
        <taxon>Desulfobulbales</taxon>
        <taxon>Desulfocapsaceae</taxon>
        <taxon>Desulfotalea</taxon>
    </lineage>
</organism>
<feature type="domain" description="Thiaminase-2/PQQC" evidence="1">
    <location>
        <begin position="18"/>
        <end position="216"/>
    </location>
</feature>